<name>A0A1F7TYI9_9BACT</name>
<dbReference type="PANTHER" id="PTHR43649">
    <property type="entry name" value="ARABINOSE-BINDING PROTEIN-RELATED"/>
    <property type="match status" value="1"/>
</dbReference>
<organism evidence="1 2">
    <name type="scientific">Candidatus Uhrbacteria bacterium RIFCSPHIGHO2_02_FULL_53_13</name>
    <dbReference type="NCBI Taxonomy" id="1802389"/>
    <lineage>
        <taxon>Bacteria</taxon>
        <taxon>Candidatus Uhriibacteriota</taxon>
    </lineage>
</organism>
<dbReference type="PANTHER" id="PTHR43649:SF12">
    <property type="entry name" value="DIACETYLCHITOBIOSE BINDING PROTEIN DASA"/>
    <property type="match status" value="1"/>
</dbReference>
<dbReference type="STRING" id="1802389.A3C17_04020"/>
<dbReference type="SUPFAM" id="SSF53850">
    <property type="entry name" value="Periplasmic binding protein-like II"/>
    <property type="match status" value="1"/>
</dbReference>
<dbReference type="Gene3D" id="3.40.190.10">
    <property type="entry name" value="Periplasmic binding protein-like II"/>
    <property type="match status" value="1"/>
</dbReference>
<dbReference type="EMBL" id="MGDX01000029">
    <property type="protein sequence ID" value="OGL70507.1"/>
    <property type="molecule type" value="Genomic_DNA"/>
</dbReference>
<dbReference type="Pfam" id="PF01547">
    <property type="entry name" value="SBP_bac_1"/>
    <property type="match status" value="1"/>
</dbReference>
<evidence type="ECO:0008006" key="3">
    <source>
        <dbReference type="Google" id="ProtNLM"/>
    </source>
</evidence>
<sequence>MVHKHIPVLIALLLVLVVLPGLGCRGGTKEAKEALQPVTLDMWGVFDNPDAFRETINGYRAAHPNVRINYRKLRYDEYQDELLRAFAEDRGPDVFAVHNTWMKGYLPLIEPMPETVKIAYKEVRGTVKKEEVVVVRTEPTMSLRDLSDDYVQVVSEDVVYQAKDGDVTRNRIHGLSLSVDTLALFYNKDILDAAGIPEPPKTWDEFQEQVIKLTRYDAKGNVAQSGAGIGTGANVDRAVDIVSLLMMQNETQMTNSAGRATFAQRAQGSRAFPAIDAVRFYTDFANPTKESYTWGAGFPSSFDAFASGQTAFFFGYSYHIPLLSARAQKINYDIAPVPQLGSSRVDYANYWIHTVSKKSKSPDWAWDFVLYAADKEQVMSYLNAAQKPTALRALILEQLDDAQLGVFADQVLTAQDWYNGSNAIAAENAIVQMIDAVVEGDVLIEEALPIAEQQVNQTL</sequence>
<comment type="caution">
    <text evidence="1">The sequence shown here is derived from an EMBL/GenBank/DDBJ whole genome shotgun (WGS) entry which is preliminary data.</text>
</comment>
<evidence type="ECO:0000313" key="1">
    <source>
        <dbReference type="EMBL" id="OGL70507.1"/>
    </source>
</evidence>
<proteinExistence type="predicted"/>
<accession>A0A1F7TYI9</accession>
<dbReference type="AlphaFoldDB" id="A0A1F7TYI9"/>
<evidence type="ECO:0000313" key="2">
    <source>
        <dbReference type="Proteomes" id="UP000177097"/>
    </source>
</evidence>
<gene>
    <name evidence="1" type="ORF">A3C17_04020</name>
</gene>
<dbReference type="InterPro" id="IPR006059">
    <property type="entry name" value="SBP"/>
</dbReference>
<dbReference type="InterPro" id="IPR050490">
    <property type="entry name" value="Bact_solute-bd_prot1"/>
</dbReference>
<dbReference type="Proteomes" id="UP000177097">
    <property type="component" value="Unassembled WGS sequence"/>
</dbReference>
<reference evidence="1 2" key="1">
    <citation type="journal article" date="2016" name="Nat. Commun.">
        <title>Thousands of microbial genomes shed light on interconnected biogeochemical processes in an aquifer system.</title>
        <authorList>
            <person name="Anantharaman K."/>
            <person name="Brown C.T."/>
            <person name="Hug L.A."/>
            <person name="Sharon I."/>
            <person name="Castelle C.J."/>
            <person name="Probst A.J."/>
            <person name="Thomas B.C."/>
            <person name="Singh A."/>
            <person name="Wilkins M.J."/>
            <person name="Karaoz U."/>
            <person name="Brodie E.L."/>
            <person name="Williams K.H."/>
            <person name="Hubbard S.S."/>
            <person name="Banfield J.F."/>
        </authorList>
    </citation>
    <scope>NUCLEOTIDE SEQUENCE [LARGE SCALE GENOMIC DNA]</scope>
</reference>
<protein>
    <recommendedName>
        <fullName evidence="3">ABC transporter substrate-binding protein</fullName>
    </recommendedName>
</protein>